<feature type="compositionally biased region" description="Polar residues" evidence="1">
    <location>
        <begin position="32"/>
        <end position="41"/>
    </location>
</feature>
<dbReference type="RefSeq" id="XP_016991950.2">
    <property type="nucleotide sequence ID" value="XM_017136461.2"/>
</dbReference>
<feature type="compositionally biased region" description="Basic and acidic residues" evidence="1">
    <location>
        <begin position="870"/>
        <end position="884"/>
    </location>
</feature>
<reference evidence="2" key="1">
    <citation type="submission" date="2025-08" db="UniProtKB">
        <authorList>
            <consortium name="RefSeq"/>
        </authorList>
    </citation>
    <scope>IDENTIFICATION</scope>
</reference>
<feature type="region of interest" description="Disordered" evidence="1">
    <location>
        <begin position="146"/>
        <end position="201"/>
    </location>
</feature>
<feature type="compositionally biased region" description="Basic and acidic residues" evidence="1">
    <location>
        <begin position="288"/>
        <end position="301"/>
    </location>
</feature>
<gene>
    <name evidence="2" type="primary">LOC108053745</name>
</gene>
<feature type="compositionally biased region" description="Acidic residues" evidence="1">
    <location>
        <begin position="853"/>
        <end position="869"/>
    </location>
</feature>
<feature type="compositionally biased region" description="Polar residues" evidence="1">
    <location>
        <begin position="813"/>
        <end position="823"/>
    </location>
</feature>
<feature type="region of interest" description="Disordered" evidence="1">
    <location>
        <begin position="1052"/>
        <end position="1171"/>
    </location>
</feature>
<feature type="compositionally biased region" description="Basic residues" evidence="1">
    <location>
        <begin position="405"/>
        <end position="421"/>
    </location>
</feature>
<feature type="compositionally biased region" description="Polar residues" evidence="1">
    <location>
        <begin position="831"/>
        <end position="848"/>
    </location>
</feature>
<feature type="compositionally biased region" description="Pro residues" evidence="1">
    <location>
        <begin position="885"/>
        <end position="927"/>
    </location>
</feature>
<feature type="compositionally biased region" description="Low complexity" evidence="1">
    <location>
        <begin position="88"/>
        <end position="108"/>
    </location>
</feature>
<feature type="compositionally biased region" description="Polar residues" evidence="1">
    <location>
        <begin position="109"/>
        <end position="127"/>
    </location>
</feature>
<feature type="compositionally biased region" description="Polar residues" evidence="1">
    <location>
        <begin position="1078"/>
        <end position="1087"/>
    </location>
</feature>
<protein>
    <submittedName>
        <fullName evidence="2">Actin cytoskeleton-regulatory complex protein PAN1</fullName>
    </submittedName>
</protein>
<feature type="region of interest" description="Disordered" evidence="1">
    <location>
        <begin position="672"/>
        <end position="747"/>
    </location>
</feature>
<evidence type="ECO:0000313" key="2">
    <source>
        <dbReference type="RefSeq" id="XP_016991950.1"/>
    </source>
</evidence>
<feature type="compositionally biased region" description="Low complexity" evidence="1">
    <location>
        <begin position="1155"/>
        <end position="1171"/>
    </location>
</feature>
<organism evidence="2">
    <name type="scientific">Drosophila rhopaloa</name>
    <name type="common">Fruit fly</name>
    <dbReference type="NCBI Taxonomy" id="1041015"/>
    <lineage>
        <taxon>Eukaryota</taxon>
        <taxon>Metazoa</taxon>
        <taxon>Ecdysozoa</taxon>
        <taxon>Arthropoda</taxon>
        <taxon>Hexapoda</taxon>
        <taxon>Insecta</taxon>
        <taxon>Pterygota</taxon>
        <taxon>Neoptera</taxon>
        <taxon>Endopterygota</taxon>
        <taxon>Diptera</taxon>
        <taxon>Brachycera</taxon>
        <taxon>Muscomorpha</taxon>
        <taxon>Ephydroidea</taxon>
        <taxon>Drosophilidae</taxon>
        <taxon>Drosophila</taxon>
        <taxon>Sophophora</taxon>
    </lineage>
</organism>
<sequence>MNYQQQQQHQFHHYHHHIHQVQSESQLERRNSVTSEQNPNRNTDRIGSTMDFRNLCQRIDVENLRSKLPQLKLPKSLPKLRGRKIFRSSKSGADAAGGAAAGSTKDGGQPQQSHLQVAPQSQQFINRTPQRISTISSLMYEGDHEEGRANLGRSQPGTYRSAGSLDDDYYAPGSGERASRPISPIKIPAGGADTPPTGNSRTTLTQRLQKGYKSLSELRLKHIFAKQTTVRKDNIEVDRYVEQYERELKSEKLARERRDREIAENYDIKIKTLVGTRQNTFDDDEMEHEQFEKGKISHETDESGMEATPPLPSRRKPGIAATRFAKVRKPPLEMEEQAAAEVESSANQPPPPRRPSSYKQLLNKLPHLPSLPNLPQLSRGKEEASKTDENAEENNPSSKLGIRQNIKRLRKSIKRPAKIKPKATTDSDEEEDGEGEGDKPKDQPGKSSSMNLRARLSRFASTEQLQQRWRKSFKSSKASKEGEGTPGANVEPTATSGVLGGLLLGSQLEKTLAKLNEKVHQLKFFQRHSSQNPEMSQPKPNTVGHEPVEIDDDEELAATYHRSDSLENENDQNDDSGEDISAEEAFGQIQPEDPDQARKGPSLSGTAATHAARQMAKLAEIQAASKSGAAAWSSESLEEIADEDYPRVLIHQEHSDAYESTLIIAVASKGSVSPGIRSVGYSPRPGVKSFPATGPRGSPYPEITISSSGPRSSSCSPSSGYPGDSGAQPTAKRSPSPEFKTPAAGIKVPPAEANAWLPNEQIIAGFKEQASWPAPTLYKPKSIDIFEASAGGFAAFADFDEALRNAPVLRISAGSSIDTTTSGEEADDSSSRVTRIRVQSPQIGNSRESLMAQEEEDEEDAELAEEQEQEQDRYSERDASERPPSESPPPPPLPQRRPPPKRPATPPIYDAVPPPLPISKPPPPPPETVATAVAPAAPASRGIPQRSASMSRPAKPLVKTSSLRLTYNEQVRPGDVGKVNKLISRFEGGRPRLCPRRMHSEEYERSGQEEDEVEPEMEQILELQITERQTMDSVTPTNRAVVIPQITLNNNNARQTTDEQDEIARSRKKKSMELALDRQNSNCSRSEYGSPLSFPSSRRSSTPTNINSNSNPIPNHSSNLNQNPVQVLQHQRRSRRSMTRDDDNFYSFDSDEENSYYSISPSGSSRYVVEI</sequence>
<feature type="region of interest" description="Disordered" evidence="1">
    <location>
        <begin position="286"/>
        <end position="498"/>
    </location>
</feature>
<feature type="compositionally biased region" description="Acidic residues" evidence="1">
    <location>
        <begin position="426"/>
        <end position="435"/>
    </location>
</feature>
<feature type="compositionally biased region" description="Basic and acidic residues" evidence="1">
    <location>
        <begin position="379"/>
        <end position="389"/>
    </location>
</feature>
<feature type="compositionally biased region" description="Basic residues" evidence="1">
    <location>
        <begin position="10"/>
        <end position="19"/>
    </location>
</feature>
<dbReference type="OrthoDB" id="8043646at2759"/>
<feature type="compositionally biased region" description="Acidic residues" evidence="1">
    <location>
        <begin position="566"/>
        <end position="582"/>
    </location>
</feature>
<feature type="region of interest" description="Disordered" evidence="1">
    <location>
        <begin position="82"/>
        <end position="127"/>
    </location>
</feature>
<dbReference type="AlphaFoldDB" id="A0A6P4FN19"/>
<feature type="compositionally biased region" description="Low complexity" evidence="1">
    <location>
        <begin position="928"/>
        <end position="939"/>
    </location>
</feature>
<name>A0A6P4FN19_DRORH</name>
<dbReference type="GeneID" id="108053745"/>
<feature type="compositionally biased region" description="Polar residues" evidence="1">
    <location>
        <begin position="527"/>
        <end position="540"/>
    </location>
</feature>
<feature type="compositionally biased region" description="Low complexity" evidence="1">
    <location>
        <begin position="1090"/>
        <end position="1121"/>
    </location>
</feature>
<feature type="region of interest" description="Disordered" evidence="1">
    <location>
        <begin position="524"/>
        <end position="613"/>
    </location>
</feature>
<evidence type="ECO:0000256" key="1">
    <source>
        <dbReference type="SAM" id="MobiDB-lite"/>
    </source>
</evidence>
<proteinExistence type="predicted"/>
<dbReference type="RefSeq" id="XP_016991950.1">
    <property type="nucleotide sequence ID" value="XM_017136461.1"/>
</dbReference>
<feature type="region of interest" description="Disordered" evidence="1">
    <location>
        <begin position="1"/>
        <end position="49"/>
    </location>
</feature>
<feature type="region of interest" description="Disordered" evidence="1">
    <location>
        <begin position="810"/>
        <end position="957"/>
    </location>
</feature>
<accession>A0A6P4FN19</accession>
<feature type="compositionally biased region" description="Low complexity" evidence="1">
    <location>
        <begin position="706"/>
        <end position="726"/>
    </location>
</feature>